<dbReference type="EMBL" id="JAAHTE010000543">
    <property type="protein sequence ID" value="NEU02901.1"/>
    <property type="molecule type" value="Genomic_DNA"/>
</dbReference>
<dbReference type="GO" id="GO:0005996">
    <property type="term" value="P:monosaccharide metabolic process"/>
    <property type="evidence" value="ECO:0007669"/>
    <property type="project" value="UniProtKB-ARBA"/>
</dbReference>
<evidence type="ECO:0000313" key="2">
    <source>
        <dbReference type="EMBL" id="NEU02901.1"/>
    </source>
</evidence>
<protein>
    <submittedName>
        <fullName evidence="2">Bifunctional rhamnulose-1-phosphate aldolase/short-chain dehydrogenase</fullName>
    </submittedName>
</protein>
<dbReference type="Pfam" id="PF00596">
    <property type="entry name" value="Aldolase_II"/>
    <property type="match status" value="1"/>
</dbReference>
<proteinExistence type="predicted"/>
<feature type="domain" description="Class II aldolase/adducin N-terminal" evidence="1">
    <location>
        <begin position="7"/>
        <end position="42"/>
    </location>
</feature>
<sequence length="92" mass="10484">GVANNPHAELVLMEKHGLVTWGETSETCYQKTISIIQEAEQYINDRINQHEVFGGKRYQPLPEDKRKQILAGIMPVIRGAVSEEKKMILSYD</sequence>
<dbReference type="InterPro" id="IPR001303">
    <property type="entry name" value="Aldolase_II/adducin_N"/>
</dbReference>
<comment type="caution">
    <text evidence="2">The sequence shown here is derived from an EMBL/GenBank/DDBJ whole genome shotgun (WGS) entry which is preliminary data.</text>
</comment>
<dbReference type="Gene3D" id="3.40.225.10">
    <property type="entry name" value="Class II aldolase/adducin N-terminal domain"/>
    <property type="match status" value="1"/>
</dbReference>
<name>A0A6D1AHD0_ECOLX</name>
<evidence type="ECO:0000259" key="1">
    <source>
        <dbReference type="Pfam" id="PF00596"/>
    </source>
</evidence>
<accession>A0A6D1AHD0</accession>
<dbReference type="SUPFAM" id="SSF53639">
    <property type="entry name" value="AraD/HMP-PK domain-like"/>
    <property type="match status" value="1"/>
</dbReference>
<dbReference type="AlphaFoldDB" id="A0A6D1AHD0"/>
<feature type="non-terminal residue" evidence="2">
    <location>
        <position position="92"/>
    </location>
</feature>
<reference evidence="2" key="1">
    <citation type="submission" date="2020-02" db="EMBL/GenBank/DDBJ databases">
        <title>Investigating the Use of Bacteriophages as New Decolonization Strategy for Intestinal Carriage of CTX-M-15-producing ST131 Escherichia coli: an In Vitro Continuous Culture System Model.</title>
        <authorList>
            <person name="Bernasconi O.J."/>
            <person name="Campos-Madueno E.I."/>
            <person name="Dona V."/>
            <person name="Perreten V."/>
            <person name="Carattoli A."/>
            <person name="Endimiani A."/>
        </authorList>
    </citation>
    <scope>NUCLEOTIDE SEQUENCE</scope>
    <source>
        <strain evidence="2">4901.28</strain>
    </source>
</reference>
<organism evidence="2">
    <name type="scientific">Escherichia coli</name>
    <dbReference type="NCBI Taxonomy" id="562"/>
    <lineage>
        <taxon>Bacteria</taxon>
        <taxon>Pseudomonadati</taxon>
        <taxon>Pseudomonadota</taxon>
        <taxon>Gammaproteobacteria</taxon>
        <taxon>Enterobacterales</taxon>
        <taxon>Enterobacteriaceae</taxon>
        <taxon>Escherichia</taxon>
    </lineage>
</organism>
<feature type="non-terminal residue" evidence="2">
    <location>
        <position position="1"/>
    </location>
</feature>
<gene>
    <name evidence="2" type="ORF">G3563_28385</name>
</gene>
<dbReference type="InterPro" id="IPR036409">
    <property type="entry name" value="Aldolase_II/adducin_N_sf"/>
</dbReference>